<dbReference type="InterPro" id="IPR050266">
    <property type="entry name" value="AB_hydrolase_sf"/>
</dbReference>
<dbReference type="PANTHER" id="PTHR43798">
    <property type="entry name" value="MONOACYLGLYCEROL LIPASE"/>
    <property type="match status" value="1"/>
</dbReference>
<dbReference type="PANTHER" id="PTHR43798:SF33">
    <property type="entry name" value="HYDROLASE, PUTATIVE (AFU_ORTHOLOGUE AFUA_2G14860)-RELATED"/>
    <property type="match status" value="1"/>
</dbReference>
<gene>
    <name evidence="2" type="ORF">SAMN05444374_10638</name>
</gene>
<dbReference type="Pfam" id="PF12697">
    <property type="entry name" value="Abhydrolase_6"/>
    <property type="match status" value="1"/>
</dbReference>
<dbReference type="SUPFAM" id="SSF53474">
    <property type="entry name" value="alpha/beta-Hydrolases"/>
    <property type="match status" value="1"/>
</dbReference>
<dbReference type="EMBL" id="FOJN01000006">
    <property type="protein sequence ID" value="SFA50353.1"/>
    <property type="molecule type" value="Genomic_DNA"/>
</dbReference>
<dbReference type="InterPro" id="IPR029058">
    <property type="entry name" value="AB_hydrolase_fold"/>
</dbReference>
<reference evidence="2 3" key="1">
    <citation type="submission" date="2016-10" db="EMBL/GenBank/DDBJ databases">
        <authorList>
            <person name="de Groot N.N."/>
        </authorList>
    </citation>
    <scope>NUCLEOTIDE SEQUENCE [LARGE SCALE GENOMIC DNA]</scope>
    <source>
        <strain evidence="2 3">DSM 44908</strain>
    </source>
</reference>
<name>A0A1I0TFL5_9NOCA</name>
<accession>A0A1I0TFL5</accession>
<dbReference type="AlphaFoldDB" id="A0A1I0TFL5"/>
<dbReference type="GO" id="GO:0016020">
    <property type="term" value="C:membrane"/>
    <property type="evidence" value="ECO:0007669"/>
    <property type="project" value="TreeGrafter"/>
</dbReference>
<proteinExistence type="predicted"/>
<dbReference type="Gene3D" id="3.40.50.1820">
    <property type="entry name" value="alpha/beta hydrolase"/>
    <property type="match status" value="1"/>
</dbReference>
<protein>
    <submittedName>
        <fullName evidence="2">Pimeloyl-ACP methyl ester carboxylesterase</fullName>
    </submittedName>
</protein>
<dbReference type="OrthoDB" id="7185741at2"/>
<evidence type="ECO:0000313" key="3">
    <source>
        <dbReference type="Proteomes" id="UP000182054"/>
    </source>
</evidence>
<evidence type="ECO:0000313" key="2">
    <source>
        <dbReference type="EMBL" id="SFA50353.1"/>
    </source>
</evidence>
<dbReference type="Proteomes" id="UP000182054">
    <property type="component" value="Unassembled WGS sequence"/>
</dbReference>
<evidence type="ECO:0000259" key="1">
    <source>
        <dbReference type="Pfam" id="PF12697"/>
    </source>
</evidence>
<dbReference type="InterPro" id="IPR000073">
    <property type="entry name" value="AB_hydrolase_1"/>
</dbReference>
<feature type="domain" description="AB hydrolase-1" evidence="1">
    <location>
        <begin position="34"/>
        <end position="286"/>
    </location>
</feature>
<sequence>MTTGGASVTVSHETVTVLGSAVHVARVHGDSAPVVLCGGLGSSWHDWVDVLTLLGDAGCSAFALDRPGFGDSEPRPGDVPTVAGEARRIVAVLDALGLTRPAVLVGHSMAGFYVEGAARLEPDRVGGLVLLDSSVEKSPGALIPRRLRMPAARALARTSSAVGLQALGADAVRHLVVRAVPPDGYPPERIDELRRLYREPAYLEAATVEYFAYADLAVELNRLRRATPRPDVPVVVAAAHTSHRTPWGARWIRKQRRLASYLGGRFVVVSPSHHHVMIDQPAVVARTVDAVLRDASGRA</sequence>
<dbReference type="GO" id="GO:0003824">
    <property type="term" value="F:catalytic activity"/>
    <property type="evidence" value="ECO:0007669"/>
    <property type="project" value="UniProtKB-ARBA"/>
</dbReference>
<organism evidence="2 3">
    <name type="scientific">Rhodococcoides kroppenstedtii</name>
    <dbReference type="NCBI Taxonomy" id="293050"/>
    <lineage>
        <taxon>Bacteria</taxon>
        <taxon>Bacillati</taxon>
        <taxon>Actinomycetota</taxon>
        <taxon>Actinomycetes</taxon>
        <taxon>Mycobacteriales</taxon>
        <taxon>Nocardiaceae</taxon>
        <taxon>Rhodococcoides</taxon>
    </lineage>
</organism>